<evidence type="ECO:0000313" key="1">
    <source>
        <dbReference type="EMBL" id="SVA64081.1"/>
    </source>
</evidence>
<dbReference type="PANTHER" id="PTHR30164">
    <property type="entry name" value="MTFA PEPTIDASE"/>
    <property type="match status" value="1"/>
</dbReference>
<accession>A0A381XHY6</accession>
<dbReference type="GO" id="GO:0008237">
    <property type="term" value="F:metallopeptidase activity"/>
    <property type="evidence" value="ECO:0007669"/>
    <property type="project" value="InterPro"/>
</dbReference>
<protein>
    <recommendedName>
        <fullName evidence="2">Zinc-dependent peptidase</fullName>
    </recommendedName>
</protein>
<organism evidence="1">
    <name type="scientific">marine metagenome</name>
    <dbReference type="NCBI Taxonomy" id="408172"/>
    <lineage>
        <taxon>unclassified sequences</taxon>
        <taxon>metagenomes</taxon>
        <taxon>ecological metagenomes</taxon>
    </lineage>
</organism>
<dbReference type="InterPro" id="IPR042252">
    <property type="entry name" value="MtfA_N"/>
</dbReference>
<dbReference type="Pfam" id="PF06167">
    <property type="entry name" value="Peptidase_M90"/>
    <property type="match status" value="1"/>
</dbReference>
<dbReference type="GO" id="GO:0004177">
    <property type="term" value="F:aminopeptidase activity"/>
    <property type="evidence" value="ECO:0007669"/>
    <property type="project" value="TreeGrafter"/>
</dbReference>
<reference evidence="1" key="1">
    <citation type="submission" date="2018-05" db="EMBL/GenBank/DDBJ databases">
        <authorList>
            <person name="Lanie J.A."/>
            <person name="Ng W.-L."/>
            <person name="Kazmierczak K.M."/>
            <person name="Andrzejewski T.M."/>
            <person name="Davidsen T.M."/>
            <person name="Wayne K.J."/>
            <person name="Tettelin H."/>
            <person name="Glass J.I."/>
            <person name="Rusch D."/>
            <person name="Podicherti R."/>
            <person name="Tsui H.-C.T."/>
            <person name="Winkler M.E."/>
        </authorList>
    </citation>
    <scope>NUCLEOTIDE SEQUENCE</scope>
</reference>
<dbReference type="EMBL" id="UINC01015170">
    <property type="protein sequence ID" value="SVA64081.1"/>
    <property type="molecule type" value="Genomic_DNA"/>
</dbReference>
<dbReference type="AlphaFoldDB" id="A0A381XHY6"/>
<name>A0A381XHY6_9ZZZZ</name>
<sequence length="261" mass="30194">MFGFFKKRRRKKIQEGDFPGAWLEILETNFPIYQQLTAADQRELQGHILVFLDEKMFEGCGGLEINDEIRLTIAAQACLLLLHREPAYYPTLRTILVYPSSYLAKHPHDEKKKDHRLGESWQFGPVVLAWDSSRRGGKNAFDGHNVVMHEFAHQLDQMDGGADGAPTLGRGKERARRMQLYRSWALVFSRDFECLQKKAAKGKKTVIDHYGATNPAEFFATATEAFFEKPRQLKKKRPELYEELRAYYKQDPVAWHGSRNC</sequence>
<dbReference type="SUPFAM" id="SSF55486">
    <property type="entry name" value="Metalloproteases ('zincins'), catalytic domain"/>
    <property type="match status" value="1"/>
</dbReference>
<dbReference type="Gene3D" id="3.40.390.10">
    <property type="entry name" value="Collagenase (Catalytic Domain)"/>
    <property type="match status" value="1"/>
</dbReference>
<proteinExistence type="predicted"/>
<dbReference type="InterPro" id="IPR010384">
    <property type="entry name" value="MtfA_fam"/>
</dbReference>
<dbReference type="PANTHER" id="PTHR30164:SF2">
    <property type="entry name" value="PROTEIN MTFA"/>
    <property type="match status" value="1"/>
</dbReference>
<evidence type="ECO:0008006" key="2">
    <source>
        <dbReference type="Google" id="ProtNLM"/>
    </source>
</evidence>
<gene>
    <name evidence="1" type="ORF">METZ01_LOCUS116935</name>
</gene>
<dbReference type="CDD" id="cd20169">
    <property type="entry name" value="Peptidase_M90_mtfA"/>
    <property type="match status" value="1"/>
</dbReference>
<dbReference type="Gene3D" id="1.10.472.150">
    <property type="entry name" value="Glucose-regulated metallo-peptidase M90, N-terminal domain"/>
    <property type="match status" value="1"/>
</dbReference>
<dbReference type="GO" id="GO:0005829">
    <property type="term" value="C:cytosol"/>
    <property type="evidence" value="ECO:0007669"/>
    <property type="project" value="TreeGrafter"/>
</dbReference>
<dbReference type="InterPro" id="IPR024079">
    <property type="entry name" value="MetalloPept_cat_dom_sf"/>
</dbReference>